<comment type="caution">
    <text evidence="1">The sequence shown here is derived from an EMBL/GenBank/DDBJ whole genome shotgun (WGS) entry which is preliminary data.</text>
</comment>
<name>A0AA40S673_9HYPH</name>
<organism evidence="1 2">
    <name type="scientific">Methylorubrum thiocyanatum</name>
    <dbReference type="NCBI Taxonomy" id="47958"/>
    <lineage>
        <taxon>Bacteria</taxon>
        <taxon>Pseudomonadati</taxon>
        <taxon>Pseudomonadota</taxon>
        <taxon>Alphaproteobacteria</taxon>
        <taxon>Hyphomicrobiales</taxon>
        <taxon>Methylobacteriaceae</taxon>
        <taxon>Methylorubrum</taxon>
    </lineage>
</organism>
<reference evidence="1 2" key="1">
    <citation type="submission" date="2020-08" db="EMBL/GenBank/DDBJ databases">
        <title>Genomic Encyclopedia of Type Strains, Phase IV (KMG-IV): sequencing the most valuable type-strain genomes for metagenomic binning, comparative biology and taxonomic classification.</title>
        <authorList>
            <person name="Goeker M."/>
        </authorList>
    </citation>
    <scope>NUCLEOTIDE SEQUENCE [LARGE SCALE GENOMIC DNA]</scope>
    <source>
        <strain evidence="1 2">DSM 11490</strain>
    </source>
</reference>
<sequence length="296" mass="31083">MARFIAFAGDPEIRAVLLARLAGHGAGGTLDPAGDRWNGTGGTPSGCIAASDDPKAFEAATGYPAGLGLLLDHLCARIQDPQAAAALATDWLGRVAPGADLTNVPSHLVTFMLEEGLGNAKWPAEIQGVSETLCGILALHRRSASGDTPLRAEWSAVQSAAIAATDAVTDPLGLTYGALAEAAAWDPVVSRSTLVDVASKWYAVRSRQASLETGWTERDDAAFKACIETFERDVLAHDSSLTTYDFPSFFCVHAPELHARFIQQLDRSNTAFLESPGILARVSLDALAAASRPDAA</sequence>
<proteinExistence type="predicted"/>
<accession>A0AA40S673</accession>
<protein>
    <submittedName>
        <fullName evidence="1">Uncharacterized protein</fullName>
    </submittedName>
</protein>
<dbReference type="AlphaFoldDB" id="A0AA40S673"/>
<gene>
    <name evidence="1" type="ORF">HNR51_004323</name>
</gene>
<dbReference type="RefSeq" id="WP_182556266.1">
    <property type="nucleotide sequence ID" value="NZ_BPRF01000019.1"/>
</dbReference>
<dbReference type="EMBL" id="JACJIB010000008">
    <property type="protein sequence ID" value="MBA8915223.1"/>
    <property type="molecule type" value="Genomic_DNA"/>
</dbReference>
<keyword evidence="2" id="KW-1185">Reference proteome</keyword>
<evidence type="ECO:0000313" key="2">
    <source>
        <dbReference type="Proteomes" id="UP000543554"/>
    </source>
</evidence>
<dbReference type="Proteomes" id="UP000543554">
    <property type="component" value="Unassembled WGS sequence"/>
</dbReference>
<evidence type="ECO:0000313" key="1">
    <source>
        <dbReference type="EMBL" id="MBA8915223.1"/>
    </source>
</evidence>